<keyword evidence="2" id="KW-0808">Transferase</keyword>
<feature type="transmembrane region" description="Helical" evidence="1">
    <location>
        <begin position="272"/>
        <end position="292"/>
    </location>
</feature>
<feature type="transmembrane region" description="Helical" evidence="1">
    <location>
        <begin position="104"/>
        <end position="127"/>
    </location>
</feature>
<feature type="transmembrane region" description="Helical" evidence="1">
    <location>
        <begin position="62"/>
        <end position="84"/>
    </location>
</feature>
<keyword evidence="3" id="KW-1185">Reference proteome</keyword>
<feature type="transmembrane region" description="Helical" evidence="1">
    <location>
        <begin position="229"/>
        <end position="252"/>
    </location>
</feature>
<keyword evidence="1" id="KW-1133">Transmembrane helix</keyword>
<dbReference type="AlphaFoldDB" id="A0A0A1YPP2"/>
<dbReference type="Proteomes" id="UP000030063">
    <property type="component" value="Unassembled WGS sequence"/>
</dbReference>
<feature type="transmembrane region" description="Helical" evidence="1">
    <location>
        <begin position="163"/>
        <end position="183"/>
    </location>
</feature>
<sequence>MAGIGFELRKILARDSYSATLRAYVYAGLISSGPWVLSIISVMLIGVLSLGVVVPEILIRQFLVTVTYLMAGSLIFTGGAQLFFTRFISDRLFEKRSDLILPNLVGILLLVTLSSGVLAVLMLALLFDQPLVYRLLVLANFVVLCNLWLVIIFLSGMKAYNRILLVMLAGYSLMVVSALLLRFMKMDGLLLALLIGHASLLFMFLYDILREYPAPRLVAFDFLDRRQVFLSLVVTGLCYNLGIWIDKFFFWFNPNTSDVVIGPLRASILYDLPIFLAYLAIIPGMAVFLVRIETDFAEWYERLYAAIRGGETLQHIGQLKEQMILAIRQGLLEICKVQGLTVVLLFLLGPQLLEWLGISSYYLPLFYVDLIGVSIQVVFMALLNVFFYLDKRVIVMQLCLLFVVLNGALTALSQYLGPSFFGYGFTLSLLVCVLFGLARLTHSLDDLEYETFMLSR</sequence>
<feature type="transmembrane region" description="Helical" evidence="1">
    <location>
        <begin position="21"/>
        <end position="50"/>
    </location>
</feature>
<keyword evidence="2" id="KW-0418">Kinase</keyword>
<dbReference type="EMBL" id="AWSQ01000001">
    <property type="protein sequence ID" value="KFX70654.1"/>
    <property type="molecule type" value="Genomic_DNA"/>
</dbReference>
<feature type="transmembrane region" description="Helical" evidence="1">
    <location>
        <begin position="133"/>
        <end position="156"/>
    </location>
</feature>
<dbReference type="GO" id="GO:0016301">
    <property type="term" value="F:kinase activity"/>
    <property type="evidence" value="ECO:0007669"/>
    <property type="project" value="UniProtKB-KW"/>
</dbReference>
<proteinExistence type="predicted"/>
<protein>
    <submittedName>
        <fullName evidence="2">Histidine kinase</fullName>
    </submittedName>
</protein>
<gene>
    <name evidence="2" type="ORF">TMS3_0101545</name>
</gene>
<feature type="transmembrane region" description="Helical" evidence="1">
    <location>
        <begin position="330"/>
        <end position="353"/>
    </location>
</feature>
<feature type="transmembrane region" description="Helical" evidence="1">
    <location>
        <begin position="394"/>
        <end position="414"/>
    </location>
</feature>
<reference evidence="2 3" key="1">
    <citation type="journal article" date="2014" name="Genome Announc.">
        <title>Draft Genome Sequence of Petroleum Oil-Degrading Marine Bacterium Pseudomonas taeanensis Strain MS-3, Isolated from a Crude Oil-Contaminated Seashore.</title>
        <authorList>
            <person name="Lee S.Y."/>
            <person name="Kim S.H."/>
            <person name="Lee D.G."/>
            <person name="Shin S."/>
            <person name="Yun S.H."/>
            <person name="Choi C.W."/>
            <person name="Chung Y.H."/>
            <person name="Choi J.S."/>
            <person name="Kahng H.Y."/>
            <person name="Kim S.I."/>
        </authorList>
    </citation>
    <scope>NUCLEOTIDE SEQUENCE [LARGE SCALE GENOMIC DNA]</scope>
    <source>
        <strain evidence="2 3">MS-3</strain>
    </source>
</reference>
<dbReference type="STRING" id="1395571.TMS3_0101545"/>
<dbReference type="InterPro" id="IPR031617">
    <property type="entry name" value="PelG"/>
</dbReference>
<feature type="transmembrane region" description="Helical" evidence="1">
    <location>
        <begin position="420"/>
        <end position="438"/>
    </location>
</feature>
<dbReference type="Pfam" id="PF16933">
    <property type="entry name" value="PelG"/>
    <property type="match status" value="1"/>
</dbReference>
<accession>A0A0A1YPP2</accession>
<feature type="transmembrane region" description="Helical" evidence="1">
    <location>
        <begin position="189"/>
        <end position="209"/>
    </location>
</feature>
<name>A0A0A1YPP2_9PSED</name>
<comment type="caution">
    <text evidence="2">The sequence shown here is derived from an EMBL/GenBank/DDBJ whole genome shotgun (WGS) entry which is preliminary data.</text>
</comment>
<keyword evidence="1" id="KW-0472">Membrane</keyword>
<dbReference type="RefSeq" id="WP_025163472.1">
    <property type="nucleotide sequence ID" value="NZ_AWSQ01000001.1"/>
</dbReference>
<evidence type="ECO:0000313" key="3">
    <source>
        <dbReference type="Proteomes" id="UP000030063"/>
    </source>
</evidence>
<organism evidence="2 3">
    <name type="scientific">Pseudomonas taeanensis MS-3</name>
    <dbReference type="NCBI Taxonomy" id="1395571"/>
    <lineage>
        <taxon>Bacteria</taxon>
        <taxon>Pseudomonadati</taxon>
        <taxon>Pseudomonadota</taxon>
        <taxon>Gammaproteobacteria</taxon>
        <taxon>Pseudomonadales</taxon>
        <taxon>Pseudomonadaceae</taxon>
        <taxon>Pseudomonas</taxon>
    </lineage>
</organism>
<dbReference type="eggNOG" id="COG4267">
    <property type="taxonomic scope" value="Bacteria"/>
</dbReference>
<evidence type="ECO:0000256" key="1">
    <source>
        <dbReference type="SAM" id="Phobius"/>
    </source>
</evidence>
<feature type="transmembrane region" description="Helical" evidence="1">
    <location>
        <begin position="365"/>
        <end position="387"/>
    </location>
</feature>
<keyword evidence="1" id="KW-0812">Transmembrane</keyword>
<evidence type="ECO:0000313" key="2">
    <source>
        <dbReference type="EMBL" id="KFX70654.1"/>
    </source>
</evidence>
<dbReference type="OrthoDB" id="37830at2"/>